<reference evidence="1 2" key="1">
    <citation type="submission" date="2018-06" db="EMBL/GenBank/DDBJ databases">
        <title>Extensive metabolic versatility and redundancy in microbially diverse, dynamic hydrothermal sediments.</title>
        <authorList>
            <person name="Dombrowski N."/>
            <person name="Teske A."/>
            <person name="Baker B.J."/>
        </authorList>
    </citation>
    <scope>NUCLEOTIDE SEQUENCE [LARGE SCALE GENOMIC DNA]</scope>
    <source>
        <strain evidence="1">B79_G16</strain>
    </source>
</reference>
<accession>A0A420ZAI2</accession>
<dbReference type="EMBL" id="QMNG01000137">
    <property type="protein sequence ID" value="RLC35570.1"/>
    <property type="molecule type" value="Genomic_DNA"/>
</dbReference>
<protein>
    <submittedName>
        <fullName evidence="1">Uncharacterized protein</fullName>
    </submittedName>
</protein>
<evidence type="ECO:0000313" key="2">
    <source>
        <dbReference type="Proteomes" id="UP000281261"/>
    </source>
</evidence>
<evidence type="ECO:0000313" key="1">
    <source>
        <dbReference type="EMBL" id="RLC35570.1"/>
    </source>
</evidence>
<organism evidence="1 2">
    <name type="scientific">candidate division Kazan bacterium</name>
    <dbReference type="NCBI Taxonomy" id="2202143"/>
    <lineage>
        <taxon>Bacteria</taxon>
        <taxon>Bacteria division Kazan-3B-28</taxon>
    </lineage>
</organism>
<sequence length="62" mass="7274">MKSKKELARILDKLASIAFELATLLKTASETPKAKALMRKKNHELNLYWRKYEEKVRGIIKE</sequence>
<dbReference type="AlphaFoldDB" id="A0A420ZAI2"/>
<comment type="caution">
    <text evidence="1">The sequence shown here is derived from an EMBL/GenBank/DDBJ whole genome shotgun (WGS) entry which is preliminary data.</text>
</comment>
<proteinExistence type="predicted"/>
<gene>
    <name evidence="1" type="ORF">DRH29_06070</name>
</gene>
<dbReference type="Proteomes" id="UP000281261">
    <property type="component" value="Unassembled WGS sequence"/>
</dbReference>
<name>A0A420ZAI2_UNCK3</name>